<keyword evidence="4" id="KW-1185">Reference proteome</keyword>
<organism evidence="3 4">
    <name type="scientific">Tahibacter soli</name>
    <dbReference type="NCBI Taxonomy" id="2983605"/>
    <lineage>
        <taxon>Bacteria</taxon>
        <taxon>Pseudomonadati</taxon>
        <taxon>Pseudomonadota</taxon>
        <taxon>Gammaproteobacteria</taxon>
        <taxon>Lysobacterales</taxon>
        <taxon>Rhodanobacteraceae</taxon>
        <taxon>Tahibacter</taxon>
    </lineage>
</organism>
<accession>A0A9X3YKB6</accession>
<dbReference type="RefSeq" id="WP_263543506.1">
    <property type="nucleotide sequence ID" value="NZ_JAOVZO020000003.1"/>
</dbReference>
<dbReference type="CDD" id="cd00093">
    <property type="entry name" value="HTH_XRE"/>
    <property type="match status" value="1"/>
</dbReference>
<dbReference type="Gene3D" id="1.10.260.40">
    <property type="entry name" value="lambda repressor-like DNA-binding domains"/>
    <property type="match status" value="1"/>
</dbReference>
<dbReference type="InterPro" id="IPR010744">
    <property type="entry name" value="Phage_CI_N"/>
</dbReference>
<dbReference type="GO" id="GO:0045892">
    <property type="term" value="P:negative regulation of DNA-templated transcription"/>
    <property type="evidence" value="ECO:0007669"/>
    <property type="project" value="InterPro"/>
</dbReference>
<dbReference type="InterPro" id="IPR010982">
    <property type="entry name" value="Lambda_DNA-bd_dom_sf"/>
</dbReference>
<protein>
    <submittedName>
        <fullName evidence="3">Helix-turn-helix domain containing protein</fullName>
    </submittedName>
</protein>
<dbReference type="Pfam" id="PF07022">
    <property type="entry name" value="Phage_CI_repr"/>
    <property type="match status" value="1"/>
</dbReference>
<evidence type="ECO:0000256" key="1">
    <source>
        <dbReference type="SAM" id="MobiDB-lite"/>
    </source>
</evidence>
<dbReference type="SUPFAM" id="SSF47413">
    <property type="entry name" value="lambda repressor-like DNA-binding domains"/>
    <property type="match status" value="1"/>
</dbReference>
<feature type="domain" description="Bacteriophage CI repressor N-terminal" evidence="2">
    <location>
        <begin position="37"/>
        <end position="97"/>
    </location>
</feature>
<gene>
    <name evidence="3" type="ORF">OD750_006820</name>
</gene>
<dbReference type="GO" id="GO:0003677">
    <property type="term" value="F:DNA binding"/>
    <property type="evidence" value="ECO:0007669"/>
    <property type="project" value="InterPro"/>
</dbReference>
<evidence type="ECO:0000313" key="3">
    <source>
        <dbReference type="EMBL" id="MDC8012258.1"/>
    </source>
</evidence>
<reference evidence="3" key="1">
    <citation type="submission" date="2023-02" db="EMBL/GenBank/DDBJ databases">
        <title>Tahibacter soli sp. nov. isolated from soil.</title>
        <authorList>
            <person name="Baek J.H."/>
            <person name="Lee J.K."/>
            <person name="Choi D.G."/>
            <person name="Jeon C.O."/>
        </authorList>
    </citation>
    <scope>NUCLEOTIDE SEQUENCE</scope>
    <source>
        <strain evidence="3">BL</strain>
    </source>
</reference>
<name>A0A9X3YKB6_9GAMM</name>
<comment type="caution">
    <text evidence="3">The sequence shown here is derived from an EMBL/GenBank/DDBJ whole genome shotgun (WGS) entry which is preliminary data.</text>
</comment>
<evidence type="ECO:0000313" key="4">
    <source>
        <dbReference type="Proteomes" id="UP001139971"/>
    </source>
</evidence>
<sequence length="169" mass="17819">MNAKKNKALNQTLTAPAASPGGVNVPSSNLDAFSERMRQLVKAVGSVAEIARKCGFPESTVKNWADGGADPSRERCVLLARGTGASVLWLVTGEGPMWAADIAQAASPEQSQGLRRDDLTMALQLAAEALEGKSLPPPKHAELVTLIYELLEEGLPEAKVLRFARAAGS</sequence>
<dbReference type="Proteomes" id="UP001139971">
    <property type="component" value="Unassembled WGS sequence"/>
</dbReference>
<dbReference type="EMBL" id="JAOVZO020000003">
    <property type="protein sequence ID" value="MDC8012258.1"/>
    <property type="molecule type" value="Genomic_DNA"/>
</dbReference>
<feature type="region of interest" description="Disordered" evidence="1">
    <location>
        <begin position="1"/>
        <end position="22"/>
    </location>
</feature>
<dbReference type="InterPro" id="IPR001387">
    <property type="entry name" value="Cro/C1-type_HTH"/>
</dbReference>
<proteinExistence type="predicted"/>
<evidence type="ECO:0000259" key="2">
    <source>
        <dbReference type="Pfam" id="PF07022"/>
    </source>
</evidence>
<dbReference type="AlphaFoldDB" id="A0A9X3YKB6"/>